<evidence type="ECO:0000259" key="3">
    <source>
        <dbReference type="SMART" id="SM00065"/>
    </source>
</evidence>
<dbReference type="SMART" id="SM00065">
    <property type="entry name" value="GAF"/>
    <property type="match status" value="2"/>
</dbReference>
<evidence type="ECO:0000256" key="1">
    <source>
        <dbReference type="ARBA" id="ARBA00022679"/>
    </source>
</evidence>
<dbReference type="PANTHER" id="PTHR24421">
    <property type="entry name" value="NITRATE/NITRITE SENSOR PROTEIN NARX-RELATED"/>
    <property type="match status" value="1"/>
</dbReference>
<dbReference type="GO" id="GO:0046983">
    <property type="term" value="F:protein dimerization activity"/>
    <property type="evidence" value="ECO:0007669"/>
    <property type="project" value="InterPro"/>
</dbReference>
<keyword evidence="1" id="KW-0808">Transferase</keyword>
<dbReference type="Pfam" id="PF07730">
    <property type="entry name" value="HisKA_3"/>
    <property type="match status" value="1"/>
</dbReference>
<dbReference type="InterPro" id="IPR036890">
    <property type="entry name" value="HATPase_C_sf"/>
</dbReference>
<accession>A0A6J7GGK9</accession>
<reference evidence="5" key="1">
    <citation type="submission" date="2020-05" db="EMBL/GenBank/DDBJ databases">
        <authorList>
            <person name="Chiriac C."/>
            <person name="Salcher M."/>
            <person name="Ghai R."/>
            <person name="Kavagutti S V."/>
        </authorList>
    </citation>
    <scope>NUCLEOTIDE SEQUENCE</scope>
</reference>
<dbReference type="SUPFAM" id="SSF55874">
    <property type="entry name" value="ATPase domain of HSP90 chaperone/DNA topoisomerase II/histidine kinase"/>
    <property type="match status" value="1"/>
</dbReference>
<dbReference type="PANTHER" id="PTHR24421:SF61">
    <property type="entry name" value="OXYGEN SENSOR HISTIDINE KINASE NREB"/>
    <property type="match status" value="1"/>
</dbReference>
<dbReference type="InterPro" id="IPR029016">
    <property type="entry name" value="GAF-like_dom_sf"/>
</dbReference>
<dbReference type="CDD" id="cd16917">
    <property type="entry name" value="HATPase_UhpB-NarQ-NarX-like"/>
    <property type="match status" value="1"/>
</dbReference>
<evidence type="ECO:0000313" key="5">
    <source>
        <dbReference type="EMBL" id="CAB4904095.1"/>
    </source>
</evidence>
<proteinExistence type="predicted"/>
<dbReference type="InterPro" id="IPR003594">
    <property type="entry name" value="HATPase_dom"/>
</dbReference>
<protein>
    <submittedName>
        <fullName evidence="5">Unannotated protein</fullName>
    </submittedName>
</protein>
<dbReference type="Pfam" id="PF02518">
    <property type="entry name" value="HATPase_c"/>
    <property type="match status" value="1"/>
</dbReference>
<feature type="domain" description="Histidine kinase/HSP90-like ATPase" evidence="4">
    <location>
        <begin position="460"/>
        <end position="551"/>
    </location>
</feature>
<name>A0A6J7GGK9_9ZZZZ</name>
<dbReference type="InterPro" id="IPR050482">
    <property type="entry name" value="Sensor_HK_TwoCompSys"/>
</dbReference>
<dbReference type="InterPro" id="IPR011712">
    <property type="entry name" value="Sig_transdc_His_kin_sub3_dim/P"/>
</dbReference>
<evidence type="ECO:0000256" key="2">
    <source>
        <dbReference type="ARBA" id="ARBA00022777"/>
    </source>
</evidence>
<dbReference type="Pfam" id="PF13185">
    <property type="entry name" value="GAF_2"/>
    <property type="match status" value="1"/>
</dbReference>
<sequence>MPAPLDASERHVARLERLLSAGRALTAELDLPTMLDRLLVAGRDLTGARYAALGVLDAERTGLDEFLTLGLDDETRRGIGHLPRGLGVLGLLIDEPTPIRLHDIAQHPRSHGFPPGHPPMRSFLGAPITVHGRVWGNLYLAEKRTADDFDDHDVDSVVTLAQWAGIAIDNARLFAESARGRAEVDRTMRTTIEIATAIGSDTGLSPILTLIARRARELVDAHGLLIWLQDDDQLRIAAVAGDEEVPHTASIPLHGSAAGEALRTGRPVRVPDARALRSDPAEFGMDGARSALVVPLTHRGRGLGVLVAFDRQGTSATFGADNERALVAFAASASTAVATARLVERQRLQDTMSAAEAERTRWARELHDETLQGLASLKLLLTGALRAPDGAGRPAVEAAVGQVEHEIAALRTIIADLRPAALDELGLEPALRTLVARTTAGTALRARVAIDLGRARLGVELETVAYRVAQEALTNVVKHARATTVDVEVRLASGRFLLRVADDGRGPRPGDAAGGYGIVGMQERATLAGGAAIVAADPAGGTVVTLELPLR</sequence>
<dbReference type="AlphaFoldDB" id="A0A6J7GGK9"/>
<organism evidence="5">
    <name type="scientific">freshwater metagenome</name>
    <dbReference type="NCBI Taxonomy" id="449393"/>
    <lineage>
        <taxon>unclassified sequences</taxon>
        <taxon>metagenomes</taxon>
        <taxon>ecological metagenomes</taxon>
    </lineage>
</organism>
<dbReference type="Gene3D" id="1.20.5.1930">
    <property type="match status" value="1"/>
</dbReference>
<dbReference type="Pfam" id="PF01590">
    <property type="entry name" value="GAF"/>
    <property type="match status" value="1"/>
</dbReference>
<evidence type="ECO:0000259" key="4">
    <source>
        <dbReference type="SMART" id="SM00387"/>
    </source>
</evidence>
<dbReference type="GO" id="GO:0016020">
    <property type="term" value="C:membrane"/>
    <property type="evidence" value="ECO:0007669"/>
    <property type="project" value="InterPro"/>
</dbReference>
<dbReference type="GO" id="GO:0000155">
    <property type="term" value="F:phosphorelay sensor kinase activity"/>
    <property type="evidence" value="ECO:0007669"/>
    <property type="project" value="InterPro"/>
</dbReference>
<dbReference type="InterPro" id="IPR003018">
    <property type="entry name" value="GAF"/>
</dbReference>
<dbReference type="Gene3D" id="3.30.565.10">
    <property type="entry name" value="Histidine kinase-like ATPase, C-terminal domain"/>
    <property type="match status" value="1"/>
</dbReference>
<feature type="domain" description="GAF" evidence="3">
    <location>
        <begin position="30"/>
        <end position="178"/>
    </location>
</feature>
<dbReference type="SMART" id="SM00387">
    <property type="entry name" value="HATPase_c"/>
    <property type="match status" value="1"/>
</dbReference>
<dbReference type="Gene3D" id="3.30.450.40">
    <property type="match status" value="2"/>
</dbReference>
<gene>
    <name evidence="5" type="ORF">UFOPK3564_00760</name>
</gene>
<keyword evidence="2" id="KW-0418">Kinase</keyword>
<feature type="domain" description="GAF" evidence="3">
    <location>
        <begin position="203"/>
        <end position="347"/>
    </location>
</feature>
<dbReference type="EMBL" id="CAFBMK010000029">
    <property type="protein sequence ID" value="CAB4904095.1"/>
    <property type="molecule type" value="Genomic_DNA"/>
</dbReference>
<dbReference type="SUPFAM" id="SSF55781">
    <property type="entry name" value="GAF domain-like"/>
    <property type="match status" value="2"/>
</dbReference>